<dbReference type="OrthoDB" id="269227at2759"/>
<feature type="chain" id="PRO_5001775194" evidence="8">
    <location>
        <begin position="19"/>
        <end position="696"/>
    </location>
</feature>
<dbReference type="Proteomes" id="UP000028545">
    <property type="component" value="Unassembled WGS sequence"/>
</dbReference>
<dbReference type="PANTHER" id="PTHR11552:SF115">
    <property type="entry name" value="DEHYDROGENASE XPTC-RELATED"/>
    <property type="match status" value="1"/>
</dbReference>
<gene>
    <name evidence="10" type="ORF">SAPIO_CDS7949</name>
</gene>
<keyword evidence="4 6" id="KW-0274">FAD</keyword>
<dbReference type="InterPro" id="IPR000172">
    <property type="entry name" value="GMC_OxRdtase_N"/>
</dbReference>
<feature type="domain" description="Glucose-methanol-choline oxidoreductase N-terminal" evidence="9">
    <location>
        <begin position="303"/>
        <end position="317"/>
    </location>
</feature>
<evidence type="ECO:0000313" key="11">
    <source>
        <dbReference type="Proteomes" id="UP000028545"/>
    </source>
</evidence>
<evidence type="ECO:0000256" key="5">
    <source>
        <dbReference type="ARBA" id="ARBA00023002"/>
    </source>
</evidence>
<feature type="binding site" evidence="6">
    <location>
        <position position="265"/>
    </location>
    <ligand>
        <name>FAD</name>
        <dbReference type="ChEBI" id="CHEBI:57692"/>
    </ligand>
</feature>
<proteinExistence type="inferred from homology"/>
<accession>A0A084G0M1</accession>
<keyword evidence="11" id="KW-1185">Reference proteome</keyword>
<dbReference type="AlphaFoldDB" id="A0A084G0M1"/>
<dbReference type="Gene3D" id="3.50.50.60">
    <property type="entry name" value="FAD/NAD(P)-binding domain"/>
    <property type="match status" value="1"/>
</dbReference>
<evidence type="ECO:0000259" key="9">
    <source>
        <dbReference type="PROSITE" id="PS00624"/>
    </source>
</evidence>
<dbReference type="EC" id="1.1.3.13" evidence="10"/>
<sequence>MVKYSGKFLLAFLAPSQAVAIPAPWLRARVVTSQAELKDSYDYIVIGGGTAGLTIADRLSESCKHDVLVIENGDFYDAANPGANRGTRQYSIRSVPQSGLNNRTTIVSMGFCVGGSSAVNGMAVMRGTKTDYNIWAELGNEGSTWGWDGMLPYFKKAIHFVPPDEVFAEDFNITYDIEAAWGQDENTHVYASFPGGNDPRIKIHYEALKSVPGVDFPRDGHAGSQGVFWYPVSVDPETHQRSYSRTGHWDGLNRPNYDLLTASRVNKILFEEGVATGVQFIPREGGEEPTVITANREVILSAGSIHTPQVLQLSGIGPAEHLEAAGIAVQMDLPGVGANFQDHPIGPGISFTWGETPLTPEIKSNLTGGVGGGQGLVAFLDLPIAAPDEFEEIASQYESLNLAEYVSPDTAETVLAGYRAQQEIYAREMRQRGLSFMNYIIGGGASGSPINLHITSRGTIRLNTSDPEGDPVVDYRALSNPTDVDLMAAYLKFLRRFFTTGYLEQYNATEIRPGADIESREDFEEYIRGAYNPQGWHPVGTAAKMRRELGGVVDDELRVYGVKGLRVADASIMPTLISGTTQLTAYAIGEKAADLIKATWENEEDGVCPELEVEPITDGSEDENAEGDGGGEEEGEDEDGTGQGSGGDEDEEEVGDEEEEEGEEGEEGEEEAIVDDDDNDDDEGGVEDGTGNEGED</sequence>
<dbReference type="PIRSF" id="PIRSF000137">
    <property type="entry name" value="Alcohol_oxidase"/>
    <property type="match status" value="1"/>
</dbReference>
<evidence type="ECO:0000256" key="3">
    <source>
        <dbReference type="ARBA" id="ARBA00022630"/>
    </source>
</evidence>
<dbReference type="HOGENOM" id="CLU_002865_6_1_1"/>
<dbReference type="SUPFAM" id="SSF54373">
    <property type="entry name" value="FAD-linked reductases, C-terminal domain"/>
    <property type="match status" value="1"/>
</dbReference>
<name>A0A084G0M1_PSEDA</name>
<keyword evidence="8" id="KW-0732">Signal</keyword>
<keyword evidence="3" id="KW-0285">Flavoprotein</keyword>
<feature type="binding site" evidence="6">
    <location>
        <begin position="536"/>
        <end position="537"/>
    </location>
    <ligand>
        <name>FAD</name>
        <dbReference type="ChEBI" id="CHEBI:57692"/>
    </ligand>
</feature>
<dbReference type="PANTHER" id="PTHR11552">
    <property type="entry name" value="GLUCOSE-METHANOL-CHOLINE GMC OXIDOREDUCTASE"/>
    <property type="match status" value="1"/>
</dbReference>
<organism evidence="10 11">
    <name type="scientific">Pseudallescheria apiosperma</name>
    <name type="common">Scedosporium apiospermum</name>
    <dbReference type="NCBI Taxonomy" id="563466"/>
    <lineage>
        <taxon>Eukaryota</taxon>
        <taxon>Fungi</taxon>
        <taxon>Dikarya</taxon>
        <taxon>Ascomycota</taxon>
        <taxon>Pezizomycotina</taxon>
        <taxon>Sordariomycetes</taxon>
        <taxon>Hypocreomycetidae</taxon>
        <taxon>Microascales</taxon>
        <taxon>Microascaceae</taxon>
        <taxon>Scedosporium</taxon>
    </lineage>
</organism>
<dbReference type="InterPro" id="IPR036188">
    <property type="entry name" value="FAD/NAD-bd_sf"/>
</dbReference>
<dbReference type="GeneID" id="27727021"/>
<dbReference type="Pfam" id="PF00732">
    <property type="entry name" value="GMC_oxred_N"/>
    <property type="match status" value="1"/>
</dbReference>
<dbReference type="InterPro" id="IPR007867">
    <property type="entry name" value="GMC_OxRtase_C"/>
</dbReference>
<protein>
    <submittedName>
        <fullName evidence="10">Alcohol oxidase</fullName>
        <ecNumber evidence="10">1.1.3.13</ecNumber>
    </submittedName>
</protein>
<dbReference type="GO" id="GO:0047639">
    <property type="term" value="F:alcohol oxidase activity"/>
    <property type="evidence" value="ECO:0007669"/>
    <property type="project" value="UniProtKB-EC"/>
</dbReference>
<feature type="signal peptide" evidence="8">
    <location>
        <begin position="1"/>
        <end position="18"/>
    </location>
</feature>
<dbReference type="Gene3D" id="3.30.560.10">
    <property type="entry name" value="Glucose Oxidase, domain 3"/>
    <property type="match status" value="1"/>
</dbReference>
<dbReference type="GO" id="GO:0044550">
    <property type="term" value="P:secondary metabolite biosynthetic process"/>
    <property type="evidence" value="ECO:0007669"/>
    <property type="project" value="TreeGrafter"/>
</dbReference>
<evidence type="ECO:0000256" key="8">
    <source>
        <dbReference type="SAM" id="SignalP"/>
    </source>
</evidence>
<dbReference type="VEuPathDB" id="FungiDB:SAPIO_CDS7949"/>
<dbReference type="InterPro" id="IPR027424">
    <property type="entry name" value="Glucose_Oxidase_domain_2"/>
</dbReference>
<feature type="compositionally biased region" description="Acidic residues" evidence="7">
    <location>
        <begin position="604"/>
        <end position="640"/>
    </location>
</feature>
<comment type="cofactor">
    <cofactor evidence="1 6">
        <name>FAD</name>
        <dbReference type="ChEBI" id="CHEBI:57692"/>
    </cofactor>
</comment>
<evidence type="ECO:0000256" key="2">
    <source>
        <dbReference type="ARBA" id="ARBA00010790"/>
    </source>
</evidence>
<dbReference type="SUPFAM" id="SSF51905">
    <property type="entry name" value="FAD/NAD(P)-binding domain"/>
    <property type="match status" value="1"/>
</dbReference>
<dbReference type="PROSITE" id="PS00624">
    <property type="entry name" value="GMC_OXRED_2"/>
    <property type="match status" value="1"/>
</dbReference>
<evidence type="ECO:0000313" key="10">
    <source>
        <dbReference type="EMBL" id="KEZ40883.1"/>
    </source>
</evidence>
<evidence type="ECO:0000256" key="4">
    <source>
        <dbReference type="ARBA" id="ARBA00022827"/>
    </source>
</evidence>
<evidence type="ECO:0000256" key="1">
    <source>
        <dbReference type="ARBA" id="ARBA00001974"/>
    </source>
</evidence>
<dbReference type="RefSeq" id="XP_016640682.1">
    <property type="nucleotide sequence ID" value="XM_016789702.1"/>
</dbReference>
<feature type="region of interest" description="Disordered" evidence="7">
    <location>
        <begin position="604"/>
        <end position="696"/>
    </location>
</feature>
<evidence type="ECO:0000256" key="7">
    <source>
        <dbReference type="SAM" id="MobiDB-lite"/>
    </source>
</evidence>
<dbReference type="GO" id="GO:0050660">
    <property type="term" value="F:flavin adenine dinucleotide binding"/>
    <property type="evidence" value="ECO:0007669"/>
    <property type="project" value="InterPro"/>
</dbReference>
<comment type="caution">
    <text evidence="10">The sequence shown here is derived from an EMBL/GenBank/DDBJ whole genome shotgun (WGS) entry which is preliminary data.</text>
</comment>
<dbReference type="InterPro" id="IPR012132">
    <property type="entry name" value="GMC_OxRdtase"/>
</dbReference>
<dbReference type="Pfam" id="PF05199">
    <property type="entry name" value="GMC_oxred_C"/>
    <property type="match status" value="1"/>
</dbReference>
<keyword evidence="5 10" id="KW-0560">Oxidoreductase</keyword>
<dbReference type="KEGG" id="sapo:SAPIO_CDS7949"/>
<comment type="similarity">
    <text evidence="2">Belongs to the GMC oxidoreductase family.</text>
</comment>
<evidence type="ECO:0000256" key="6">
    <source>
        <dbReference type="PIRSR" id="PIRSR000137-2"/>
    </source>
</evidence>
<reference evidence="10 11" key="1">
    <citation type="journal article" date="2014" name="Genome Announc.">
        <title>Draft genome sequence of the pathogenic fungus Scedosporium apiospermum.</title>
        <authorList>
            <person name="Vandeputte P."/>
            <person name="Ghamrawi S."/>
            <person name="Rechenmann M."/>
            <person name="Iltis A."/>
            <person name="Giraud S."/>
            <person name="Fleury M."/>
            <person name="Thornton C."/>
            <person name="Delhaes L."/>
            <person name="Meyer W."/>
            <person name="Papon N."/>
            <person name="Bouchara J.P."/>
        </authorList>
    </citation>
    <scope>NUCLEOTIDE SEQUENCE [LARGE SCALE GENOMIC DNA]</scope>
    <source>
        <strain evidence="10 11">IHEM 14462</strain>
    </source>
</reference>
<feature type="compositionally biased region" description="Gly residues" evidence="7">
    <location>
        <begin position="687"/>
        <end position="696"/>
    </location>
</feature>
<feature type="compositionally biased region" description="Acidic residues" evidence="7">
    <location>
        <begin position="647"/>
        <end position="686"/>
    </location>
</feature>
<dbReference type="Gene3D" id="4.10.450.10">
    <property type="entry name" value="Glucose Oxidase, domain 2"/>
    <property type="match status" value="1"/>
</dbReference>
<dbReference type="EMBL" id="JOWA01000113">
    <property type="protein sequence ID" value="KEZ40883.1"/>
    <property type="molecule type" value="Genomic_DNA"/>
</dbReference>